<keyword evidence="6 9" id="KW-0201">Cytochrome c-type biogenesis</keyword>
<dbReference type="EMBL" id="LKHV01000001">
    <property type="protein sequence ID" value="KRG19832.1"/>
    <property type="molecule type" value="Genomic_DNA"/>
</dbReference>
<organism evidence="11">
    <name type="scientific">Candidatus Berkiella cookevillensis</name>
    <dbReference type="NCBI Taxonomy" id="437022"/>
    <lineage>
        <taxon>Bacteria</taxon>
        <taxon>Pseudomonadati</taxon>
        <taxon>Pseudomonadota</taxon>
        <taxon>Gammaproteobacteria</taxon>
        <taxon>Candidatus Berkiellales</taxon>
        <taxon>Candidatus Berkiellaceae</taxon>
        <taxon>Candidatus Berkiella</taxon>
    </lineage>
</organism>
<evidence type="ECO:0000313" key="11">
    <source>
        <dbReference type="EMBL" id="KRG19832.1"/>
    </source>
</evidence>
<comment type="similarity">
    <text evidence="3 9">Belongs to the CcmC/CycZ/HelC family.</text>
</comment>
<feature type="transmembrane region" description="Helical" evidence="9">
    <location>
        <begin position="204"/>
        <end position="225"/>
    </location>
</feature>
<feature type="transmembrane region" description="Helical" evidence="9">
    <location>
        <begin position="160"/>
        <end position="184"/>
    </location>
</feature>
<dbReference type="Pfam" id="PF01578">
    <property type="entry name" value="Cytochrom_C_asm"/>
    <property type="match status" value="1"/>
</dbReference>
<dbReference type="PANTHER" id="PTHR30071:SF1">
    <property type="entry name" value="CYTOCHROME B_B6 PROTEIN-RELATED"/>
    <property type="match status" value="1"/>
</dbReference>
<accession>A0A0Q9YUV1</accession>
<evidence type="ECO:0000256" key="5">
    <source>
        <dbReference type="ARBA" id="ARBA00022692"/>
    </source>
</evidence>
<feature type="transmembrane region" description="Helical" evidence="9">
    <location>
        <begin position="130"/>
        <end position="148"/>
    </location>
</feature>
<evidence type="ECO:0000256" key="6">
    <source>
        <dbReference type="ARBA" id="ARBA00022748"/>
    </source>
</evidence>
<feature type="transmembrane region" description="Helical" evidence="9">
    <location>
        <begin position="59"/>
        <end position="87"/>
    </location>
</feature>
<protein>
    <recommendedName>
        <fullName evidence="4 9">Heme exporter protein C</fullName>
    </recommendedName>
    <alternativeName>
        <fullName evidence="9">Cytochrome c-type biogenesis protein</fullName>
    </alternativeName>
</protein>
<proteinExistence type="inferred from homology"/>
<comment type="subcellular location">
    <subcellularLocation>
        <location evidence="9">Cell inner membrane</location>
    </subcellularLocation>
    <subcellularLocation>
        <location evidence="2">Membrane</location>
        <topology evidence="2">Multi-pass membrane protein</topology>
    </subcellularLocation>
</comment>
<dbReference type="AlphaFoldDB" id="A0A0Q9YUV1"/>
<feature type="domain" description="Cytochrome c assembly protein" evidence="10">
    <location>
        <begin position="32"/>
        <end position="187"/>
    </location>
</feature>
<dbReference type="STRING" id="437022.CC99x_00053"/>
<comment type="function">
    <text evidence="1 9">Required for the export of heme to the periplasm for the biogenesis of c-type cytochromes.</text>
</comment>
<dbReference type="PRINTS" id="PR01386">
    <property type="entry name" value="CCMCBIOGNSIS"/>
</dbReference>
<dbReference type="PANTHER" id="PTHR30071">
    <property type="entry name" value="HEME EXPORTER PROTEIN C"/>
    <property type="match status" value="1"/>
</dbReference>
<dbReference type="NCBIfam" id="TIGR01191">
    <property type="entry name" value="ccmC"/>
    <property type="match status" value="1"/>
</dbReference>
<reference evidence="11" key="1">
    <citation type="submission" date="2015-09" db="EMBL/GenBank/DDBJ databases">
        <title>Draft Genome Sequences of Two Novel Amoeba-resistant Intranuclear Bacteria, Candidatus Berkiella cookevillensis and Candidatus Berkiella aquae.</title>
        <authorList>
            <person name="Mehari Y.T."/>
            <person name="Arivett B.A."/>
            <person name="Farone A.L."/>
            <person name="Gunderson J.H."/>
            <person name="Farone M.B."/>
        </authorList>
    </citation>
    <scope>NUCLEOTIDE SEQUENCE [LARGE SCALE GENOMIC DNA]</scope>
    <source>
        <strain evidence="11">CC99</strain>
    </source>
</reference>
<evidence type="ECO:0000256" key="7">
    <source>
        <dbReference type="ARBA" id="ARBA00022989"/>
    </source>
</evidence>
<dbReference type="PATRIC" id="fig|1590042.3.peg.53"/>
<evidence type="ECO:0000259" key="10">
    <source>
        <dbReference type="Pfam" id="PF01578"/>
    </source>
</evidence>
<keyword evidence="9" id="KW-0813">Transport</keyword>
<evidence type="ECO:0000256" key="2">
    <source>
        <dbReference type="ARBA" id="ARBA00004141"/>
    </source>
</evidence>
<dbReference type="InterPro" id="IPR045062">
    <property type="entry name" value="Cyt_c_biogenesis_CcsA/CcmC"/>
</dbReference>
<keyword evidence="9" id="KW-1003">Cell membrane</keyword>
<feature type="transmembrane region" description="Helical" evidence="9">
    <location>
        <begin position="27"/>
        <end position="47"/>
    </location>
</feature>
<feature type="transmembrane region" description="Helical" evidence="9">
    <location>
        <begin position="94"/>
        <end position="118"/>
    </location>
</feature>
<keyword evidence="5 9" id="KW-0812">Transmembrane</keyword>
<evidence type="ECO:0000256" key="4">
    <source>
        <dbReference type="ARBA" id="ARBA00016463"/>
    </source>
</evidence>
<keyword evidence="7 9" id="KW-1133">Transmembrane helix</keyword>
<sequence>MNRILKFFAPIWSPKQCYQICAASRPWLGIFAFLALSYGLVAGLFIAPADYQQGDAYRIIFIHVPFAMLSMMLYGLIGVLSLGFLIWRLKVAELMAYSLAPIGASMALLALLTGAIWGKPMWGTWWVWDARLTSELILLFLYLGYIALYDAIKANQPKSLAPAILAVVGLVDLPIIHYSVYWWQTLHQGSTITRFSKPAIDVSMLYPLLSMILGVLLFCLFLLTLRLQTQILQSAEHSDWLKNNKESTC</sequence>
<dbReference type="GO" id="GO:0017004">
    <property type="term" value="P:cytochrome complex assembly"/>
    <property type="evidence" value="ECO:0007669"/>
    <property type="project" value="UniProtKB-KW"/>
</dbReference>
<dbReference type="InterPro" id="IPR002541">
    <property type="entry name" value="Cyt_c_assembly"/>
</dbReference>
<name>A0A0Q9YUV1_9GAMM</name>
<dbReference type="GO" id="GO:0005886">
    <property type="term" value="C:plasma membrane"/>
    <property type="evidence" value="ECO:0007669"/>
    <property type="project" value="UniProtKB-SubCell"/>
</dbReference>
<dbReference type="InterPro" id="IPR003557">
    <property type="entry name" value="Cyt_c_biogenesis_CcmC"/>
</dbReference>
<keyword evidence="8 9" id="KW-0472">Membrane</keyword>
<dbReference type="GO" id="GO:0020037">
    <property type="term" value="F:heme binding"/>
    <property type="evidence" value="ECO:0007669"/>
    <property type="project" value="InterPro"/>
</dbReference>
<comment type="caution">
    <text evidence="11">The sequence shown here is derived from an EMBL/GenBank/DDBJ whole genome shotgun (WGS) entry which is preliminary data.</text>
</comment>
<evidence type="ECO:0000256" key="1">
    <source>
        <dbReference type="ARBA" id="ARBA00002442"/>
    </source>
</evidence>
<evidence type="ECO:0000256" key="3">
    <source>
        <dbReference type="ARBA" id="ARBA00005840"/>
    </source>
</evidence>
<keyword evidence="9" id="KW-0997">Cell inner membrane</keyword>
<evidence type="ECO:0000256" key="9">
    <source>
        <dbReference type="RuleBase" id="RU364092"/>
    </source>
</evidence>
<gene>
    <name evidence="9 11" type="primary">ccmC</name>
    <name evidence="11" type="ORF">CC99x_00053</name>
</gene>
<dbReference type="RefSeq" id="WP_235528016.1">
    <property type="nucleotide sequence ID" value="NZ_LKHV02000001.1"/>
</dbReference>
<dbReference type="GO" id="GO:0015232">
    <property type="term" value="F:heme transmembrane transporter activity"/>
    <property type="evidence" value="ECO:0007669"/>
    <property type="project" value="InterPro"/>
</dbReference>
<evidence type="ECO:0000256" key="8">
    <source>
        <dbReference type="ARBA" id="ARBA00023136"/>
    </source>
</evidence>